<feature type="non-terminal residue" evidence="1">
    <location>
        <position position="1"/>
    </location>
</feature>
<evidence type="ECO:0000313" key="1">
    <source>
        <dbReference type="EMBL" id="SFD46626.1"/>
    </source>
</evidence>
<accession>A0A1I1SJL2</accession>
<dbReference type="AlphaFoldDB" id="A0A1I1SJL2"/>
<dbReference type="SUPFAM" id="SSF58104">
    <property type="entry name" value="Methyl-accepting chemotaxis protein (MCP) signaling domain"/>
    <property type="match status" value="1"/>
</dbReference>
<dbReference type="Proteomes" id="UP000199263">
    <property type="component" value="Unassembled WGS sequence"/>
</dbReference>
<protein>
    <submittedName>
        <fullName evidence="1">Methyl-accepting chemotaxis protein</fullName>
    </submittedName>
</protein>
<gene>
    <name evidence="1" type="ORF">SAMN05421842_1538</name>
</gene>
<reference evidence="1 2" key="1">
    <citation type="submission" date="2016-10" db="EMBL/GenBank/DDBJ databases">
        <authorList>
            <person name="de Groot N.N."/>
        </authorList>
    </citation>
    <scope>NUCLEOTIDE SEQUENCE [LARGE SCALE GENOMIC DNA]</scope>
    <source>
        <strain evidence="1 2">DSM 12992</strain>
    </source>
</reference>
<sequence>KQSLNQVGAIVGELKDKINVVQEQMTYNNQKSQEGNNIVNETVKGLNTMSSSLKLFSNNIMDISKAATTLLTETKNIVQFNEEVSNGTKDTISKYEMVTAEISQSAAASEEIEANINELRNVATDMNKLIE</sequence>
<organism evidence="1 2">
    <name type="scientific">Clostridium uliginosum</name>
    <dbReference type="NCBI Taxonomy" id="119641"/>
    <lineage>
        <taxon>Bacteria</taxon>
        <taxon>Bacillati</taxon>
        <taxon>Bacillota</taxon>
        <taxon>Clostridia</taxon>
        <taxon>Eubacteriales</taxon>
        <taxon>Clostridiaceae</taxon>
        <taxon>Clostridium</taxon>
    </lineage>
</organism>
<dbReference type="Gene3D" id="1.10.287.950">
    <property type="entry name" value="Methyl-accepting chemotaxis protein"/>
    <property type="match status" value="1"/>
</dbReference>
<evidence type="ECO:0000313" key="2">
    <source>
        <dbReference type="Proteomes" id="UP000199263"/>
    </source>
</evidence>
<proteinExistence type="predicted"/>
<keyword evidence="2" id="KW-1185">Reference proteome</keyword>
<name>A0A1I1SJL2_9CLOT</name>
<dbReference type="EMBL" id="FOMG01000053">
    <property type="protein sequence ID" value="SFD46626.1"/>
    <property type="molecule type" value="Genomic_DNA"/>
</dbReference>